<dbReference type="STRING" id="156889.Mmc1_2195"/>
<dbReference type="PANTHER" id="PTHR12789">
    <property type="entry name" value="DENSITY-REGULATED PROTEIN HOMOLOG"/>
    <property type="match status" value="1"/>
</dbReference>
<keyword evidence="2" id="KW-0810">Translation regulation</keyword>
<sequence length="121" mass="13119">MSSKYRAEDRVVYSTEQGRLCPQCHQTVAACCCRQARSPVTSDGVVRVSRETKGRKGRGVTLIKGLPLSAEALMTQAKHLKTLCGSGGTVKDGVVEIQGDHVEQIMDLLKKQNYTVKRAGG</sequence>
<organism evidence="5 6">
    <name type="scientific">Magnetococcus marinus (strain ATCC BAA-1437 / JCM 17883 / MC-1)</name>
    <dbReference type="NCBI Taxonomy" id="156889"/>
    <lineage>
        <taxon>Bacteria</taxon>
        <taxon>Pseudomonadati</taxon>
        <taxon>Pseudomonadota</taxon>
        <taxon>Magnetococcia</taxon>
        <taxon>Magnetococcales</taxon>
        <taxon>Magnetococcaceae</taxon>
        <taxon>Magnetococcus</taxon>
    </lineage>
</organism>
<evidence type="ECO:0000256" key="1">
    <source>
        <dbReference type="ARBA" id="ARBA00005422"/>
    </source>
</evidence>
<evidence type="ECO:0000313" key="5">
    <source>
        <dbReference type="EMBL" id="ABK44696.1"/>
    </source>
</evidence>
<dbReference type="GO" id="GO:0002188">
    <property type="term" value="P:translation reinitiation"/>
    <property type="evidence" value="ECO:0007669"/>
    <property type="project" value="TreeGrafter"/>
</dbReference>
<dbReference type="OrthoDB" id="9792915at2"/>
<dbReference type="GO" id="GO:0006417">
    <property type="term" value="P:regulation of translation"/>
    <property type="evidence" value="ECO:0007669"/>
    <property type="project" value="UniProtKB-KW"/>
</dbReference>
<evidence type="ECO:0000256" key="2">
    <source>
        <dbReference type="ARBA" id="ARBA00022845"/>
    </source>
</evidence>
<dbReference type="InterPro" id="IPR036877">
    <property type="entry name" value="SUI1_dom_sf"/>
</dbReference>
<dbReference type="PROSITE" id="PS50296">
    <property type="entry name" value="SUI1"/>
    <property type="match status" value="1"/>
</dbReference>
<dbReference type="FunFam" id="3.30.780.10:FF:000002">
    <property type="entry name" value="Stress response translation initiation inhibitor"/>
    <property type="match status" value="1"/>
</dbReference>
<dbReference type="InterPro" id="IPR001950">
    <property type="entry name" value="SUI1"/>
</dbReference>
<dbReference type="GO" id="GO:0001731">
    <property type="term" value="P:formation of translation preinitiation complex"/>
    <property type="evidence" value="ECO:0007669"/>
    <property type="project" value="TreeGrafter"/>
</dbReference>
<dbReference type="GO" id="GO:0003743">
    <property type="term" value="F:translation initiation factor activity"/>
    <property type="evidence" value="ECO:0007669"/>
    <property type="project" value="UniProtKB-KW"/>
</dbReference>
<keyword evidence="5" id="KW-0396">Initiation factor</keyword>
<reference evidence="5 6" key="2">
    <citation type="journal article" date="2012" name="Int. J. Syst. Evol. Microbiol.">
        <title>Magnetococcus marinus gen. nov., sp. nov., a marine, magnetotactic bacterium that represents a novel lineage (Magnetococcaceae fam. nov.; Magnetococcales ord. nov.) at the base of the Alphaproteobacteria.</title>
        <authorList>
            <person name="Bazylinski D.A."/>
            <person name="Williams T.J."/>
            <person name="Lefevre C.T."/>
            <person name="Berg R.J."/>
            <person name="Zhang C.L."/>
            <person name="Bowser S.S."/>
            <person name="Dean A.J."/>
            <person name="Beveridge T.J."/>
        </authorList>
    </citation>
    <scope>NUCLEOTIDE SEQUENCE [LARGE SCALE GENOMIC DNA]</scope>
    <source>
        <strain evidence="6">ATCC BAA-1437 / JCM 17883 / MC-1</strain>
    </source>
</reference>
<dbReference type="PROSITE" id="PS51257">
    <property type="entry name" value="PROKAR_LIPOPROTEIN"/>
    <property type="match status" value="1"/>
</dbReference>
<dbReference type="CDD" id="cd11567">
    <property type="entry name" value="YciH_like"/>
    <property type="match status" value="1"/>
</dbReference>
<dbReference type="NCBIfam" id="NF005297">
    <property type="entry name" value="PRK06824.1"/>
    <property type="match status" value="1"/>
</dbReference>
<dbReference type="SUPFAM" id="SSF55159">
    <property type="entry name" value="eIF1-like"/>
    <property type="match status" value="1"/>
</dbReference>
<dbReference type="Gene3D" id="3.30.780.10">
    <property type="entry name" value="SUI1-like domain"/>
    <property type="match status" value="1"/>
</dbReference>
<dbReference type="Proteomes" id="UP000002586">
    <property type="component" value="Chromosome"/>
</dbReference>
<dbReference type="eggNOG" id="COG0023">
    <property type="taxonomic scope" value="Bacteria"/>
</dbReference>
<dbReference type="GO" id="GO:0003729">
    <property type="term" value="F:mRNA binding"/>
    <property type="evidence" value="ECO:0007669"/>
    <property type="project" value="TreeGrafter"/>
</dbReference>
<keyword evidence="6" id="KW-1185">Reference proteome</keyword>
<dbReference type="PANTHER" id="PTHR12789:SF0">
    <property type="entry name" value="DENSITY-REGULATED PROTEIN"/>
    <property type="match status" value="1"/>
</dbReference>
<evidence type="ECO:0000313" key="6">
    <source>
        <dbReference type="Proteomes" id="UP000002586"/>
    </source>
</evidence>
<dbReference type="NCBIfam" id="TIGR01158">
    <property type="entry name" value="SUI1_rel"/>
    <property type="match status" value="1"/>
</dbReference>
<dbReference type="Pfam" id="PF01253">
    <property type="entry name" value="SUI1"/>
    <property type="match status" value="1"/>
</dbReference>
<feature type="domain" description="SUI1" evidence="4">
    <location>
        <begin position="47"/>
        <end position="113"/>
    </location>
</feature>
<evidence type="ECO:0000256" key="3">
    <source>
        <dbReference type="ARBA" id="ARBA00022917"/>
    </source>
</evidence>
<keyword evidence="3" id="KW-0648">Protein biosynthesis</keyword>
<dbReference type="HOGENOM" id="CLU_082805_4_0_5"/>
<accession>A0L9Q3</accession>
<protein>
    <submittedName>
        <fullName evidence="5">Translation initiation factor 1 (eIF-1/SUI1)</fullName>
    </submittedName>
</protein>
<dbReference type="KEGG" id="mgm:Mmc1_2195"/>
<dbReference type="RefSeq" id="WP_011713818.1">
    <property type="nucleotide sequence ID" value="NC_008576.1"/>
</dbReference>
<dbReference type="EMBL" id="CP000471">
    <property type="protein sequence ID" value="ABK44696.1"/>
    <property type="molecule type" value="Genomic_DNA"/>
</dbReference>
<proteinExistence type="inferred from homology"/>
<name>A0L9Q3_MAGMM</name>
<gene>
    <name evidence="5" type="ordered locus">Mmc1_2195</name>
</gene>
<dbReference type="AlphaFoldDB" id="A0L9Q3"/>
<dbReference type="InterPro" id="IPR050318">
    <property type="entry name" value="DENR/SUI1_TIF"/>
</dbReference>
<reference evidence="6" key="1">
    <citation type="journal article" date="2009" name="Appl. Environ. Microbiol.">
        <title>Complete genome sequence of the chemolithoautotrophic marine magnetotactic coccus strain MC-1.</title>
        <authorList>
            <person name="Schubbe S."/>
            <person name="Williams T.J."/>
            <person name="Xie G."/>
            <person name="Kiss H.E."/>
            <person name="Brettin T.S."/>
            <person name="Martinez D."/>
            <person name="Ross C.A."/>
            <person name="Schuler D."/>
            <person name="Cox B.L."/>
            <person name="Nealson K.H."/>
            <person name="Bazylinski D.A."/>
        </authorList>
    </citation>
    <scope>NUCLEOTIDE SEQUENCE [LARGE SCALE GENOMIC DNA]</scope>
    <source>
        <strain evidence="6">ATCC BAA-1437 / JCM 17883 / MC-1</strain>
    </source>
</reference>
<dbReference type="PIRSF" id="PIRSF037511">
    <property type="entry name" value="Transl_init_SUI1_pro"/>
    <property type="match status" value="1"/>
</dbReference>
<dbReference type="InterPro" id="IPR005872">
    <property type="entry name" value="SUI1_arc_bac"/>
</dbReference>
<comment type="similarity">
    <text evidence="1">Belongs to the SUI1 family.</text>
</comment>
<evidence type="ECO:0000259" key="4">
    <source>
        <dbReference type="PROSITE" id="PS50296"/>
    </source>
</evidence>